<comment type="caution">
    <text evidence="2">The sequence shown here is derived from an EMBL/GenBank/DDBJ whole genome shotgun (WGS) entry which is preliminary data.</text>
</comment>
<dbReference type="Proteomes" id="UP000664480">
    <property type="component" value="Unassembled WGS sequence"/>
</dbReference>
<evidence type="ECO:0000259" key="1">
    <source>
        <dbReference type="Pfam" id="PF07883"/>
    </source>
</evidence>
<dbReference type="RefSeq" id="WP_206586146.1">
    <property type="nucleotide sequence ID" value="NZ_JAFKCU010000002.1"/>
</dbReference>
<dbReference type="InterPro" id="IPR014710">
    <property type="entry name" value="RmlC-like_jellyroll"/>
</dbReference>
<feature type="domain" description="Cupin type-2" evidence="1">
    <location>
        <begin position="63"/>
        <end position="131"/>
    </location>
</feature>
<sequence length="148" mass="15889">MLTIKPIFALLLIALASLFTYFITVSQITSNTSEVLISSEETWNGNPIPAYPEGKPKISILKITIGPGSTLPKHLHPVINAGVLLTGELTVEDEFGNKLKMKAGDPIIEVVNTVHFGVNSGDVPAEIIVFYAGSEGMTITKVLEETNP</sequence>
<dbReference type="Pfam" id="PF07883">
    <property type="entry name" value="Cupin_2"/>
    <property type="match status" value="1"/>
</dbReference>
<dbReference type="PANTHER" id="PTHR36156:SF2">
    <property type="entry name" value="CUPIN TYPE-2 DOMAIN-CONTAINING PROTEIN"/>
    <property type="match status" value="1"/>
</dbReference>
<dbReference type="InterPro" id="IPR011051">
    <property type="entry name" value="RmlC_Cupin_sf"/>
</dbReference>
<dbReference type="PANTHER" id="PTHR36156">
    <property type="entry name" value="SLR2101 PROTEIN"/>
    <property type="match status" value="1"/>
</dbReference>
<dbReference type="EMBL" id="JAFKCU010000002">
    <property type="protein sequence ID" value="MBN7815479.1"/>
    <property type="molecule type" value="Genomic_DNA"/>
</dbReference>
<keyword evidence="3" id="KW-1185">Reference proteome</keyword>
<dbReference type="InterPro" id="IPR047142">
    <property type="entry name" value="OryJ/VirC-like"/>
</dbReference>
<dbReference type="InterPro" id="IPR013096">
    <property type="entry name" value="Cupin_2"/>
</dbReference>
<evidence type="ECO:0000313" key="3">
    <source>
        <dbReference type="Proteomes" id="UP000664480"/>
    </source>
</evidence>
<proteinExistence type="predicted"/>
<accession>A0ABS3CEE8</accession>
<dbReference type="Gene3D" id="2.60.120.10">
    <property type="entry name" value="Jelly Rolls"/>
    <property type="match status" value="1"/>
</dbReference>
<organism evidence="2 3">
    <name type="scientific">Algoriphagus pacificus</name>
    <dbReference type="NCBI Taxonomy" id="2811234"/>
    <lineage>
        <taxon>Bacteria</taxon>
        <taxon>Pseudomonadati</taxon>
        <taxon>Bacteroidota</taxon>
        <taxon>Cytophagia</taxon>
        <taxon>Cytophagales</taxon>
        <taxon>Cyclobacteriaceae</taxon>
        <taxon>Algoriphagus</taxon>
    </lineage>
</organism>
<name>A0ABS3CEE8_9BACT</name>
<dbReference type="SUPFAM" id="SSF51182">
    <property type="entry name" value="RmlC-like cupins"/>
    <property type="match status" value="1"/>
</dbReference>
<protein>
    <submittedName>
        <fullName evidence="2">Cupin domain-containing protein</fullName>
    </submittedName>
</protein>
<gene>
    <name evidence="2" type="ORF">J0A69_08575</name>
</gene>
<dbReference type="CDD" id="cd02236">
    <property type="entry name" value="cupin_CV2614-like"/>
    <property type="match status" value="1"/>
</dbReference>
<evidence type="ECO:0000313" key="2">
    <source>
        <dbReference type="EMBL" id="MBN7815479.1"/>
    </source>
</evidence>
<reference evidence="2 3" key="1">
    <citation type="submission" date="2021-03" db="EMBL/GenBank/DDBJ databases">
        <title>novel species isolated from a fishpond in China.</title>
        <authorList>
            <person name="Lu H."/>
            <person name="Cai Z."/>
        </authorList>
    </citation>
    <scope>NUCLEOTIDE SEQUENCE [LARGE SCALE GENOMIC DNA]</scope>
    <source>
        <strain evidence="2 3">YJ13C</strain>
    </source>
</reference>